<proteinExistence type="predicted"/>
<dbReference type="AlphaFoldDB" id="X1RL33"/>
<dbReference type="EMBL" id="BARW01008178">
    <property type="protein sequence ID" value="GAI81348.1"/>
    <property type="molecule type" value="Genomic_DNA"/>
</dbReference>
<organism evidence="1">
    <name type="scientific">marine sediment metagenome</name>
    <dbReference type="NCBI Taxonomy" id="412755"/>
    <lineage>
        <taxon>unclassified sequences</taxon>
        <taxon>metagenomes</taxon>
        <taxon>ecological metagenomes</taxon>
    </lineage>
</organism>
<name>X1RL33_9ZZZZ</name>
<gene>
    <name evidence="1" type="ORF">S12H4_16843</name>
</gene>
<protein>
    <submittedName>
        <fullName evidence="1">Uncharacterized protein</fullName>
    </submittedName>
</protein>
<reference evidence="1" key="1">
    <citation type="journal article" date="2014" name="Front. Microbiol.">
        <title>High frequency of phylogenetically diverse reductive dehalogenase-homologous genes in deep subseafloor sedimentary metagenomes.</title>
        <authorList>
            <person name="Kawai M."/>
            <person name="Futagami T."/>
            <person name="Toyoda A."/>
            <person name="Takaki Y."/>
            <person name="Nishi S."/>
            <person name="Hori S."/>
            <person name="Arai W."/>
            <person name="Tsubouchi T."/>
            <person name="Morono Y."/>
            <person name="Uchiyama I."/>
            <person name="Ito T."/>
            <person name="Fujiyama A."/>
            <person name="Inagaki F."/>
            <person name="Takami H."/>
        </authorList>
    </citation>
    <scope>NUCLEOTIDE SEQUENCE</scope>
    <source>
        <strain evidence="1">Expedition CK06-06</strain>
    </source>
</reference>
<evidence type="ECO:0000313" key="1">
    <source>
        <dbReference type="EMBL" id="GAI81348.1"/>
    </source>
</evidence>
<sequence>HSAKAHPLGRLRKHIKKEHPEYHKAIIRKGNKTRNKASQLDKELMFTDDMIIQSLMDAGIPLHAPQQQPMLNPYAPTQHQSITGALITAYKVGQTALTAYKGVKAVSKAVKKRKSKK</sequence>
<comment type="caution">
    <text evidence="1">The sequence shown here is derived from an EMBL/GenBank/DDBJ whole genome shotgun (WGS) entry which is preliminary data.</text>
</comment>
<accession>X1RL33</accession>
<feature type="non-terminal residue" evidence="1">
    <location>
        <position position="1"/>
    </location>
</feature>